<feature type="region of interest" description="Disordered" evidence="1">
    <location>
        <begin position="184"/>
        <end position="243"/>
    </location>
</feature>
<dbReference type="Pfam" id="PF17800">
    <property type="entry name" value="NPL"/>
    <property type="match status" value="1"/>
</dbReference>
<gene>
    <name evidence="3" type="ORF">Pcinc_041680</name>
</gene>
<name>A0AAE1BK96_PETCI</name>
<evidence type="ECO:0000313" key="4">
    <source>
        <dbReference type="Proteomes" id="UP001286313"/>
    </source>
</evidence>
<protein>
    <recommendedName>
        <fullName evidence="2">Nucleoplasmin-like domain-containing protein</fullName>
    </recommendedName>
</protein>
<dbReference type="Gene3D" id="2.60.120.340">
    <property type="entry name" value="Nucleoplasmin core domain"/>
    <property type="match status" value="1"/>
</dbReference>
<feature type="region of interest" description="Disordered" evidence="1">
    <location>
        <begin position="106"/>
        <end position="172"/>
    </location>
</feature>
<proteinExistence type="predicted"/>
<evidence type="ECO:0000313" key="3">
    <source>
        <dbReference type="EMBL" id="KAK3851687.1"/>
    </source>
</evidence>
<dbReference type="EMBL" id="JAWQEG010007779">
    <property type="protein sequence ID" value="KAK3851687.1"/>
    <property type="molecule type" value="Genomic_DNA"/>
</dbReference>
<keyword evidence="4" id="KW-1185">Reference proteome</keyword>
<feature type="compositionally biased region" description="Polar residues" evidence="1">
    <location>
        <begin position="159"/>
        <end position="172"/>
    </location>
</feature>
<feature type="compositionally biased region" description="Acidic residues" evidence="1">
    <location>
        <begin position="106"/>
        <end position="124"/>
    </location>
</feature>
<feature type="compositionally biased region" description="Basic and acidic residues" evidence="1">
    <location>
        <begin position="198"/>
        <end position="210"/>
    </location>
</feature>
<feature type="compositionally biased region" description="Acidic residues" evidence="1">
    <location>
        <begin position="211"/>
        <end position="243"/>
    </location>
</feature>
<accession>A0AAE1BK96</accession>
<reference evidence="3" key="1">
    <citation type="submission" date="2023-10" db="EMBL/GenBank/DDBJ databases">
        <title>Genome assemblies of two species of porcelain crab, Petrolisthes cinctipes and Petrolisthes manimaculis (Anomura: Porcellanidae).</title>
        <authorList>
            <person name="Angst P."/>
        </authorList>
    </citation>
    <scope>NUCLEOTIDE SEQUENCE</scope>
    <source>
        <strain evidence="3">PB745_01</strain>
        <tissue evidence="3">Gill</tissue>
    </source>
</reference>
<evidence type="ECO:0000259" key="2">
    <source>
        <dbReference type="Pfam" id="PF17800"/>
    </source>
</evidence>
<feature type="domain" description="Nucleoplasmin-like" evidence="2">
    <location>
        <begin position="10"/>
        <end position="100"/>
    </location>
</feature>
<comment type="caution">
    <text evidence="3">The sequence shown here is derived from an EMBL/GenBank/DDBJ whole genome shotgun (WGS) entry which is preliminary data.</text>
</comment>
<sequence length="243" mass="26946">MDQNFVYCTGLVLEPGKRYSKVVDNAFHISSAALDTATPVKEVIRVLVEVEQQMETVIANLSLKHGVLQCSLDLRFDVGSQVTFSTTGGKAPVHLSGYVVLEGLEGEQEEEEEMTSEDSTDDDIPSPVQTATKKRKAEQMSPPANKKSRVAGPSHEKTTTTPVSSQVKSNIKSKIDRKKLLNMAKEIPINNDENDVDEITKEELGKQVARDDDDDDDFNDDVNSDEEYYDDNDGDSELEEDDD</sequence>
<dbReference type="InterPro" id="IPR041232">
    <property type="entry name" value="NPL"/>
</dbReference>
<dbReference type="Proteomes" id="UP001286313">
    <property type="component" value="Unassembled WGS sequence"/>
</dbReference>
<dbReference type="AlphaFoldDB" id="A0AAE1BK96"/>
<organism evidence="3 4">
    <name type="scientific">Petrolisthes cinctipes</name>
    <name type="common">Flat porcelain crab</name>
    <dbReference type="NCBI Taxonomy" id="88211"/>
    <lineage>
        <taxon>Eukaryota</taxon>
        <taxon>Metazoa</taxon>
        <taxon>Ecdysozoa</taxon>
        <taxon>Arthropoda</taxon>
        <taxon>Crustacea</taxon>
        <taxon>Multicrustacea</taxon>
        <taxon>Malacostraca</taxon>
        <taxon>Eumalacostraca</taxon>
        <taxon>Eucarida</taxon>
        <taxon>Decapoda</taxon>
        <taxon>Pleocyemata</taxon>
        <taxon>Anomura</taxon>
        <taxon>Galatheoidea</taxon>
        <taxon>Porcellanidae</taxon>
        <taxon>Petrolisthes</taxon>
    </lineage>
</organism>
<evidence type="ECO:0000256" key="1">
    <source>
        <dbReference type="SAM" id="MobiDB-lite"/>
    </source>
</evidence>